<gene>
    <name evidence="2" type="ORF">JW498_17545</name>
</gene>
<dbReference type="Gene3D" id="3.30.70.1630">
    <property type="match status" value="1"/>
</dbReference>
<sequence length="347" mass="37733">MMSWLETLNALGVQVDELGNCQVSAAESRDAAVTVTPLTHLGLFSVTGPDAEKFLQGQLSCDVQQLSAGKSLLGSHCNIKGSMISLSRLMPVENGFWLRTERPILDTAMANLKKYMIFSKAESHNRSDEIVGLGISGAQADRALLAEGFTLPAETGEFAVYGSGLLIRVPGERFELWLPVEQAETLLSGLLKEATLADTNSWKLQDIRSGIPSLDSATLETFIPQMTNLQVFDGVSFSKGCYTGQEVITRLQHRGKLNRPMYRLAFSADQTPPPGTAINTPERAGVGTVVSAAMTSEQQGELLAVILKTSFDDTETALTLEGGDQPLQRLTLPYELDPELFERPQRL</sequence>
<dbReference type="InterPro" id="IPR017703">
    <property type="entry name" value="YgfZ/GCV_T_CS"/>
</dbReference>
<dbReference type="NCBIfam" id="TIGR03317">
    <property type="entry name" value="ygfZ_signature"/>
    <property type="match status" value="1"/>
</dbReference>
<evidence type="ECO:0000313" key="3">
    <source>
        <dbReference type="Proteomes" id="UP000760472"/>
    </source>
</evidence>
<name>A0ABS2WBS8_9GAMM</name>
<comment type="caution">
    <text evidence="2">The sequence shown here is derived from an EMBL/GenBank/DDBJ whole genome shotgun (WGS) entry which is preliminary data.</text>
</comment>
<dbReference type="Gene3D" id="2.40.30.160">
    <property type="match status" value="1"/>
</dbReference>
<dbReference type="Gene3D" id="3.30.70.1400">
    <property type="entry name" value="Aminomethyltransferase beta-barrel domains"/>
    <property type="match status" value="1"/>
</dbReference>
<dbReference type="PANTHER" id="PTHR22602">
    <property type="entry name" value="TRANSFERASE CAF17, MITOCHONDRIAL-RELATED"/>
    <property type="match status" value="1"/>
</dbReference>
<dbReference type="Pfam" id="PF01571">
    <property type="entry name" value="GCV_T"/>
    <property type="match status" value="1"/>
</dbReference>
<proteinExistence type="predicted"/>
<dbReference type="Proteomes" id="UP000760472">
    <property type="component" value="Unassembled WGS sequence"/>
</dbReference>
<dbReference type="PIRSF" id="PIRSF006487">
    <property type="entry name" value="GcvT"/>
    <property type="match status" value="1"/>
</dbReference>
<dbReference type="InterPro" id="IPR006222">
    <property type="entry name" value="GCVT_N"/>
</dbReference>
<dbReference type="EMBL" id="JAFFZP010000034">
    <property type="protein sequence ID" value="MBN0989176.1"/>
    <property type="molecule type" value="Genomic_DNA"/>
</dbReference>
<dbReference type="PANTHER" id="PTHR22602:SF0">
    <property type="entry name" value="TRANSFERASE CAF17, MITOCHONDRIAL-RELATED"/>
    <property type="match status" value="1"/>
</dbReference>
<evidence type="ECO:0000313" key="2">
    <source>
        <dbReference type="EMBL" id="MBN0989176.1"/>
    </source>
</evidence>
<reference evidence="2 3" key="1">
    <citation type="submission" date="2021-02" db="EMBL/GenBank/DDBJ databases">
        <title>A novel species of genus Amphritea isolated from a fishpond in China.</title>
        <authorList>
            <person name="Lu H."/>
        </authorList>
    </citation>
    <scope>NUCLEOTIDE SEQUENCE [LARGE SCALE GENOMIC DNA]</scope>
    <source>
        <strain evidence="2 3">RP18W</strain>
    </source>
</reference>
<organism evidence="2 3">
    <name type="scientific">Amphritea pacifica</name>
    <dbReference type="NCBI Taxonomy" id="2811233"/>
    <lineage>
        <taxon>Bacteria</taxon>
        <taxon>Pseudomonadati</taxon>
        <taxon>Pseudomonadota</taxon>
        <taxon>Gammaproteobacteria</taxon>
        <taxon>Oceanospirillales</taxon>
        <taxon>Oceanospirillaceae</taxon>
        <taxon>Amphritea</taxon>
    </lineage>
</organism>
<dbReference type="SUPFAM" id="SSF103025">
    <property type="entry name" value="Folate-binding domain"/>
    <property type="match status" value="1"/>
</dbReference>
<accession>A0ABS2WBS8</accession>
<protein>
    <submittedName>
        <fullName evidence="2">Folate-binding protein YgfZ</fullName>
    </submittedName>
</protein>
<dbReference type="SUPFAM" id="SSF101790">
    <property type="entry name" value="Aminomethyltransferase beta-barrel domain"/>
    <property type="match status" value="1"/>
</dbReference>
<dbReference type="InterPro" id="IPR029043">
    <property type="entry name" value="GcvT/YgfZ_C"/>
</dbReference>
<keyword evidence="3" id="KW-1185">Reference proteome</keyword>
<dbReference type="InterPro" id="IPR045179">
    <property type="entry name" value="YgfZ/GcvT"/>
</dbReference>
<evidence type="ECO:0000259" key="1">
    <source>
        <dbReference type="Pfam" id="PF01571"/>
    </source>
</evidence>
<feature type="domain" description="GCVT N-terminal" evidence="1">
    <location>
        <begin position="31"/>
        <end position="144"/>
    </location>
</feature>